<keyword evidence="2" id="KW-0479">Metal-binding</keyword>
<keyword evidence="10" id="KW-1185">Reference proteome</keyword>
<feature type="domain" description="NodB homology" evidence="8">
    <location>
        <begin position="45"/>
        <end position="237"/>
    </location>
</feature>
<comment type="cofactor">
    <cofactor evidence="1">
        <name>Co(2+)</name>
        <dbReference type="ChEBI" id="CHEBI:48828"/>
    </cofactor>
</comment>
<dbReference type="GO" id="GO:0016810">
    <property type="term" value="F:hydrolase activity, acting on carbon-nitrogen (but not peptide) bonds"/>
    <property type="evidence" value="ECO:0007669"/>
    <property type="project" value="InterPro"/>
</dbReference>
<dbReference type="SUPFAM" id="SSF88713">
    <property type="entry name" value="Glycoside hydrolase/deacetylase"/>
    <property type="match status" value="1"/>
</dbReference>
<keyword evidence="4" id="KW-0378">Hydrolase</keyword>
<keyword evidence="5" id="KW-0119">Carbohydrate metabolism</keyword>
<dbReference type="InterPro" id="IPR002509">
    <property type="entry name" value="NODB_dom"/>
</dbReference>
<dbReference type="PANTHER" id="PTHR46471:SF9">
    <property type="entry name" value="CHITIN DEACETYLASE"/>
    <property type="match status" value="1"/>
</dbReference>
<organism evidence="9 10">
    <name type="scientific">Xylaria bambusicola</name>
    <dbReference type="NCBI Taxonomy" id="326684"/>
    <lineage>
        <taxon>Eukaryota</taxon>
        <taxon>Fungi</taxon>
        <taxon>Dikarya</taxon>
        <taxon>Ascomycota</taxon>
        <taxon>Pezizomycotina</taxon>
        <taxon>Sordariomycetes</taxon>
        <taxon>Xylariomycetidae</taxon>
        <taxon>Xylariales</taxon>
        <taxon>Xylariaceae</taxon>
        <taxon>Xylaria</taxon>
    </lineage>
</organism>
<accession>A0AAN7Z190</accession>
<dbReference type="Proteomes" id="UP001305414">
    <property type="component" value="Unassembled WGS sequence"/>
</dbReference>
<keyword evidence="3 7" id="KW-0732">Signal</keyword>
<proteinExistence type="predicted"/>
<dbReference type="InterPro" id="IPR011330">
    <property type="entry name" value="Glyco_hydro/deAcase_b/a-brl"/>
</dbReference>
<evidence type="ECO:0000256" key="5">
    <source>
        <dbReference type="ARBA" id="ARBA00023277"/>
    </source>
</evidence>
<dbReference type="PANTHER" id="PTHR46471">
    <property type="entry name" value="CHITIN DEACETYLASE"/>
    <property type="match status" value="1"/>
</dbReference>
<feature type="chain" id="PRO_5042990376" description="NodB homology domain-containing protein" evidence="7">
    <location>
        <begin position="19"/>
        <end position="279"/>
    </location>
</feature>
<sequence length="279" mass="30013">MLFAYAVTALASVAGVWARAVPSPVEVMKRTHIAGSVITKCSKTGVLALAYDDGPYQYTSSLVDTLNNAGVKGTFFFTGTLPGPADTEGCDSGCIYNQRAAVKKAYDSGHQVASHTWTHPHMGSMSAGAIQSEMEKVEQAFVNIFGRKPAYVRPPYLETGGQFLNVMRQMNYTVINDDIDTGDWNNQSPASSEAMFTRAGAGGQGHIPLMHETYQSTVTTLTNWLINWAKTNNLKIVTIQLCVVCELVLTLVARLAECLDDAGGMYKQGTFTGNGASSC</sequence>
<evidence type="ECO:0000256" key="1">
    <source>
        <dbReference type="ARBA" id="ARBA00001941"/>
    </source>
</evidence>
<keyword evidence="6" id="KW-0170">Cobalt</keyword>
<dbReference type="GO" id="GO:0046872">
    <property type="term" value="F:metal ion binding"/>
    <property type="evidence" value="ECO:0007669"/>
    <property type="project" value="UniProtKB-KW"/>
</dbReference>
<dbReference type="Gene3D" id="3.20.20.370">
    <property type="entry name" value="Glycoside hydrolase/deacetylase"/>
    <property type="match status" value="1"/>
</dbReference>
<dbReference type="AlphaFoldDB" id="A0AAN7Z190"/>
<dbReference type="PROSITE" id="PS51677">
    <property type="entry name" value="NODB"/>
    <property type="match status" value="1"/>
</dbReference>
<evidence type="ECO:0000256" key="7">
    <source>
        <dbReference type="SAM" id="SignalP"/>
    </source>
</evidence>
<dbReference type="CDD" id="cd10951">
    <property type="entry name" value="CE4_ClCDA_like"/>
    <property type="match status" value="1"/>
</dbReference>
<reference evidence="9 10" key="1">
    <citation type="submission" date="2023-10" db="EMBL/GenBank/DDBJ databases">
        <title>Draft genome sequence of Xylaria bambusicola isolate GMP-LS, the root and basal stem rot pathogen of sugarcane in Indonesia.</title>
        <authorList>
            <person name="Selvaraj P."/>
            <person name="Muralishankar V."/>
            <person name="Muruganantham S."/>
            <person name="Sp S."/>
            <person name="Haryani S."/>
            <person name="Lau K.J.X."/>
            <person name="Naqvi N.I."/>
        </authorList>
    </citation>
    <scope>NUCLEOTIDE SEQUENCE [LARGE SCALE GENOMIC DNA]</scope>
    <source>
        <strain evidence="9">GMP-LS</strain>
    </source>
</reference>
<evidence type="ECO:0000313" key="9">
    <source>
        <dbReference type="EMBL" id="KAK5625297.1"/>
    </source>
</evidence>
<evidence type="ECO:0000313" key="10">
    <source>
        <dbReference type="Proteomes" id="UP001305414"/>
    </source>
</evidence>
<protein>
    <recommendedName>
        <fullName evidence="8">NodB homology domain-containing protein</fullName>
    </recommendedName>
</protein>
<gene>
    <name evidence="9" type="ORF">RRF57_001013</name>
</gene>
<dbReference type="Pfam" id="PF01522">
    <property type="entry name" value="Polysacc_deac_1"/>
    <property type="match status" value="1"/>
</dbReference>
<evidence type="ECO:0000259" key="8">
    <source>
        <dbReference type="PROSITE" id="PS51677"/>
    </source>
</evidence>
<evidence type="ECO:0000256" key="4">
    <source>
        <dbReference type="ARBA" id="ARBA00022801"/>
    </source>
</evidence>
<comment type="caution">
    <text evidence="9">The sequence shown here is derived from an EMBL/GenBank/DDBJ whole genome shotgun (WGS) entry which is preliminary data.</text>
</comment>
<evidence type="ECO:0000256" key="6">
    <source>
        <dbReference type="ARBA" id="ARBA00023285"/>
    </source>
</evidence>
<name>A0AAN7Z190_9PEZI</name>
<evidence type="ECO:0000256" key="3">
    <source>
        <dbReference type="ARBA" id="ARBA00022729"/>
    </source>
</evidence>
<dbReference type="EMBL" id="JAWHQM010000002">
    <property type="protein sequence ID" value="KAK5625297.1"/>
    <property type="molecule type" value="Genomic_DNA"/>
</dbReference>
<dbReference type="GO" id="GO:0005975">
    <property type="term" value="P:carbohydrate metabolic process"/>
    <property type="evidence" value="ECO:0007669"/>
    <property type="project" value="InterPro"/>
</dbReference>
<feature type="signal peptide" evidence="7">
    <location>
        <begin position="1"/>
        <end position="18"/>
    </location>
</feature>
<evidence type="ECO:0000256" key="2">
    <source>
        <dbReference type="ARBA" id="ARBA00022723"/>
    </source>
</evidence>